<dbReference type="RefSeq" id="WP_131899886.1">
    <property type="nucleotide sequence ID" value="NZ_SMKU01000228.1"/>
</dbReference>
<dbReference type="CDD" id="cd00093">
    <property type="entry name" value="HTH_XRE"/>
    <property type="match status" value="1"/>
</dbReference>
<proteinExistence type="predicted"/>
<dbReference type="Proteomes" id="UP000294513">
    <property type="component" value="Unassembled WGS sequence"/>
</dbReference>
<feature type="domain" description="HTH cro/C1-type" evidence="2">
    <location>
        <begin position="6"/>
        <end position="61"/>
    </location>
</feature>
<feature type="region of interest" description="Disordered" evidence="1">
    <location>
        <begin position="66"/>
        <end position="88"/>
    </location>
</feature>
<dbReference type="GO" id="GO:0003677">
    <property type="term" value="F:DNA binding"/>
    <property type="evidence" value="ECO:0007669"/>
    <property type="project" value="InterPro"/>
</dbReference>
<name>A0A4R5ATP9_9ACTN</name>
<evidence type="ECO:0000256" key="1">
    <source>
        <dbReference type="SAM" id="MobiDB-lite"/>
    </source>
</evidence>
<evidence type="ECO:0000313" key="3">
    <source>
        <dbReference type="EMBL" id="TDD75066.1"/>
    </source>
</evidence>
<evidence type="ECO:0000313" key="4">
    <source>
        <dbReference type="Proteomes" id="UP000294513"/>
    </source>
</evidence>
<dbReference type="SMART" id="SM00530">
    <property type="entry name" value="HTH_XRE"/>
    <property type="match status" value="1"/>
</dbReference>
<evidence type="ECO:0000259" key="2">
    <source>
        <dbReference type="SMART" id="SM00530"/>
    </source>
</evidence>
<keyword evidence="4" id="KW-1185">Reference proteome</keyword>
<accession>A0A4R5ATP9</accession>
<feature type="compositionally biased region" description="Polar residues" evidence="1">
    <location>
        <begin position="75"/>
        <end position="88"/>
    </location>
</feature>
<sequence>MTFNERLRELMAERGIGVRALARKVPCNPGHVSKLCHNIKRPSDQLAERLDTILDAGGELVALAQAADRTRSSERNTSGKSGVSVEASTQPHAWDDVLERRTLLQLAALGMGASALGPTGEPVRQLLALILDSEPREPDDWNMTLSDHLHALRTRPPAQVSTDLLVDLFAIQHQLQSADTTDKTELQRVTAALSILHANALTRLGDHGAAIHWSRTARAAADASDDLDLRMMVRCEEAGYGLYGQRDVATVLQLVDNAERLIDDTRSFWRADLAGTRAKAMSLLGRHDEARQALNIFVGYDGDDARASIIPALWTWSQASFAKSWVYAHVGNEIEADKAREEVLTRTRDYQYGANVRLHEALCTVVNGGTDRGAREASEILAALPPSQQSHMITETGKAVLRAVPRERQDRPAVRDLRAIITKT</sequence>
<reference evidence="3 4" key="1">
    <citation type="submission" date="2019-03" db="EMBL/GenBank/DDBJ databases">
        <title>Draft genome sequences of novel Actinobacteria.</title>
        <authorList>
            <person name="Sahin N."/>
            <person name="Ay H."/>
            <person name="Saygin H."/>
        </authorList>
    </citation>
    <scope>NUCLEOTIDE SEQUENCE [LARGE SCALE GENOMIC DNA]</scope>
    <source>
        <strain evidence="3 4">H3C3</strain>
    </source>
</reference>
<dbReference type="OrthoDB" id="3462308at2"/>
<dbReference type="InterPro" id="IPR001387">
    <property type="entry name" value="Cro/C1-type_HTH"/>
</dbReference>
<dbReference type="InterPro" id="IPR010982">
    <property type="entry name" value="Lambda_DNA-bd_dom_sf"/>
</dbReference>
<protein>
    <submittedName>
        <fullName evidence="3">XRE family transcriptional regulator</fullName>
    </submittedName>
</protein>
<comment type="caution">
    <text evidence="3">The sequence shown here is derived from an EMBL/GenBank/DDBJ whole genome shotgun (WGS) entry which is preliminary data.</text>
</comment>
<dbReference type="AlphaFoldDB" id="A0A4R5ATP9"/>
<dbReference type="EMBL" id="SMKU01000228">
    <property type="protein sequence ID" value="TDD75066.1"/>
    <property type="molecule type" value="Genomic_DNA"/>
</dbReference>
<dbReference type="SUPFAM" id="SSF47413">
    <property type="entry name" value="lambda repressor-like DNA-binding domains"/>
    <property type="match status" value="1"/>
</dbReference>
<gene>
    <name evidence="3" type="ORF">E1298_31910</name>
</gene>
<organism evidence="3 4">
    <name type="scientific">Actinomadura rubrisoli</name>
    <dbReference type="NCBI Taxonomy" id="2530368"/>
    <lineage>
        <taxon>Bacteria</taxon>
        <taxon>Bacillati</taxon>
        <taxon>Actinomycetota</taxon>
        <taxon>Actinomycetes</taxon>
        <taxon>Streptosporangiales</taxon>
        <taxon>Thermomonosporaceae</taxon>
        <taxon>Actinomadura</taxon>
    </lineage>
</organism>
<dbReference type="Pfam" id="PF13560">
    <property type="entry name" value="HTH_31"/>
    <property type="match status" value="1"/>
</dbReference>